<gene>
    <name evidence="3" type="ORF">OSB1V03_LOCUS17982</name>
</gene>
<dbReference type="Proteomes" id="UP000759131">
    <property type="component" value="Unassembled WGS sequence"/>
</dbReference>
<dbReference type="OrthoDB" id="67700at2759"/>
<keyword evidence="2" id="KW-1133">Transmembrane helix</keyword>
<evidence type="ECO:0000313" key="3">
    <source>
        <dbReference type="EMBL" id="CAD7639952.1"/>
    </source>
</evidence>
<feature type="region of interest" description="Disordered" evidence="1">
    <location>
        <begin position="1"/>
        <end position="21"/>
    </location>
</feature>
<dbReference type="AlphaFoldDB" id="A0A7R9LE27"/>
<name>A0A7R9LE27_9ACAR</name>
<feature type="transmembrane region" description="Helical" evidence="2">
    <location>
        <begin position="121"/>
        <end position="143"/>
    </location>
</feature>
<organism evidence="3">
    <name type="scientific">Medioppia subpectinata</name>
    <dbReference type="NCBI Taxonomy" id="1979941"/>
    <lineage>
        <taxon>Eukaryota</taxon>
        <taxon>Metazoa</taxon>
        <taxon>Ecdysozoa</taxon>
        <taxon>Arthropoda</taxon>
        <taxon>Chelicerata</taxon>
        <taxon>Arachnida</taxon>
        <taxon>Acari</taxon>
        <taxon>Acariformes</taxon>
        <taxon>Sarcoptiformes</taxon>
        <taxon>Oribatida</taxon>
        <taxon>Brachypylina</taxon>
        <taxon>Oppioidea</taxon>
        <taxon>Oppiidae</taxon>
        <taxon>Medioppia</taxon>
    </lineage>
</organism>
<sequence>MTSSYTNRLAHLRGSEKESEGLIAPEMPPYLTQPHFSNSLLIKRLLSANGVAEAQGQTIGENDGNESVTVKSMSSTIAGTVASTLSTTTAAPAVTEGVMTRMEKSGEKILEAVADKTHIPFWGVFFIFLVIVGVFIIVFYCFLQRWWRKFRGKEGKGFMGGKVDLKSVQLLGQAYKEKAKQMRQN</sequence>
<evidence type="ECO:0000256" key="1">
    <source>
        <dbReference type="SAM" id="MobiDB-lite"/>
    </source>
</evidence>
<reference evidence="3" key="1">
    <citation type="submission" date="2020-11" db="EMBL/GenBank/DDBJ databases">
        <authorList>
            <person name="Tran Van P."/>
        </authorList>
    </citation>
    <scope>NUCLEOTIDE SEQUENCE</scope>
</reference>
<accession>A0A7R9LE27</accession>
<keyword evidence="2" id="KW-0472">Membrane</keyword>
<proteinExistence type="predicted"/>
<protein>
    <submittedName>
        <fullName evidence="3">Uncharacterized protein</fullName>
    </submittedName>
</protein>
<evidence type="ECO:0000256" key="2">
    <source>
        <dbReference type="SAM" id="Phobius"/>
    </source>
</evidence>
<dbReference type="EMBL" id="OC877338">
    <property type="protein sequence ID" value="CAD7639952.1"/>
    <property type="molecule type" value="Genomic_DNA"/>
</dbReference>
<keyword evidence="2" id="KW-0812">Transmembrane</keyword>
<evidence type="ECO:0000313" key="4">
    <source>
        <dbReference type="Proteomes" id="UP000759131"/>
    </source>
</evidence>
<dbReference type="EMBL" id="CAJPIZ010022763">
    <property type="protein sequence ID" value="CAG2118030.1"/>
    <property type="molecule type" value="Genomic_DNA"/>
</dbReference>
<keyword evidence="4" id="KW-1185">Reference proteome</keyword>